<keyword evidence="3" id="KW-1185">Reference proteome</keyword>
<dbReference type="AlphaFoldDB" id="A0A4Q7Y962"/>
<protein>
    <submittedName>
        <fullName evidence="2">Acyl-CoA carboxylase epsilon subunit-like protein</fullName>
    </submittedName>
</protein>
<dbReference type="GO" id="GO:0003989">
    <property type="term" value="F:acetyl-CoA carboxylase activity"/>
    <property type="evidence" value="ECO:0007669"/>
    <property type="project" value="InterPro"/>
</dbReference>
<evidence type="ECO:0000313" key="3">
    <source>
        <dbReference type="Proteomes" id="UP000292507"/>
    </source>
</evidence>
<dbReference type="EMBL" id="SHKV01000001">
    <property type="protein sequence ID" value="RZU33064.1"/>
    <property type="molecule type" value="Genomic_DNA"/>
</dbReference>
<sequence length="110" mass="11473">MTSRPSGPHRGQVPFPDDVEPTRHACADPSGAHSARPGQLPSPASPLLRVVKGEPSAEELAALTVVVAAMSQRGTRRRPTPVGAWASYGRTHRRPLQAGPGGWRAAGSPA</sequence>
<dbReference type="Proteomes" id="UP000292507">
    <property type="component" value="Unassembled WGS sequence"/>
</dbReference>
<reference evidence="2 3" key="1">
    <citation type="submission" date="2019-02" db="EMBL/GenBank/DDBJ databases">
        <title>Sequencing the genomes of 1000 actinobacteria strains.</title>
        <authorList>
            <person name="Klenk H.-P."/>
        </authorList>
    </citation>
    <scope>NUCLEOTIDE SEQUENCE [LARGE SCALE GENOMIC DNA]</scope>
    <source>
        <strain evidence="2 3">DSM 44509</strain>
    </source>
</reference>
<accession>A0A4Q7Y962</accession>
<gene>
    <name evidence="2" type="ORF">BKA19_2779</name>
</gene>
<evidence type="ECO:0000313" key="2">
    <source>
        <dbReference type="EMBL" id="RZU33064.1"/>
    </source>
</evidence>
<dbReference type="InterPro" id="IPR032716">
    <property type="entry name" value="ACC_epsilon"/>
</dbReference>
<dbReference type="Pfam" id="PF13822">
    <property type="entry name" value="ACC_epsilon"/>
    <property type="match status" value="1"/>
</dbReference>
<evidence type="ECO:0000256" key="1">
    <source>
        <dbReference type="SAM" id="MobiDB-lite"/>
    </source>
</evidence>
<proteinExistence type="predicted"/>
<dbReference type="RefSeq" id="WP_104527635.1">
    <property type="nucleotide sequence ID" value="NZ_POQT01000007.1"/>
</dbReference>
<comment type="caution">
    <text evidence="2">The sequence shown here is derived from an EMBL/GenBank/DDBJ whole genome shotgun (WGS) entry which is preliminary data.</text>
</comment>
<organism evidence="2 3">
    <name type="scientific">Blastococcus saxobsidens</name>
    <dbReference type="NCBI Taxonomy" id="138336"/>
    <lineage>
        <taxon>Bacteria</taxon>
        <taxon>Bacillati</taxon>
        <taxon>Actinomycetota</taxon>
        <taxon>Actinomycetes</taxon>
        <taxon>Geodermatophilales</taxon>
        <taxon>Geodermatophilaceae</taxon>
        <taxon>Blastococcus</taxon>
    </lineage>
</organism>
<dbReference type="GO" id="GO:0004658">
    <property type="term" value="F:propionyl-CoA carboxylase activity"/>
    <property type="evidence" value="ECO:0007669"/>
    <property type="project" value="InterPro"/>
</dbReference>
<feature type="region of interest" description="Disordered" evidence="1">
    <location>
        <begin position="1"/>
        <end position="45"/>
    </location>
</feature>
<dbReference type="OrthoDB" id="4300992at2"/>
<feature type="region of interest" description="Disordered" evidence="1">
    <location>
        <begin position="72"/>
        <end position="110"/>
    </location>
</feature>
<name>A0A4Q7Y962_9ACTN</name>